<protein>
    <submittedName>
        <fullName evidence="2">Uncharacterized protein</fullName>
    </submittedName>
</protein>
<reference evidence="2" key="1">
    <citation type="submission" date="2020-04" db="EMBL/GenBank/DDBJ databases">
        <authorList>
            <person name="Alioto T."/>
            <person name="Alioto T."/>
            <person name="Gomez Garrido J."/>
        </authorList>
    </citation>
    <scope>NUCLEOTIDE SEQUENCE</scope>
    <source>
        <strain evidence="2">A484AB</strain>
    </source>
</reference>
<feature type="compositionally biased region" description="Basic and acidic residues" evidence="1">
    <location>
        <begin position="171"/>
        <end position="182"/>
    </location>
</feature>
<evidence type="ECO:0000256" key="1">
    <source>
        <dbReference type="SAM" id="MobiDB-lite"/>
    </source>
</evidence>
<dbReference type="EMBL" id="CACRXK020004941">
    <property type="protein sequence ID" value="CAB4004582.1"/>
    <property type="molecule type" value="Genomic_DNA"/>
</dbReference>
<evidence type="ECO:0000313" key="2">
    <source>
        <dbReference type="EMBL" id="CAB4004582.1"/>
    </source>
</evidence>
<keyword evidence="3" id="KW-1185">Reference proteome</keyword>
<dbReference type="InterPro" id="IPR013083">
    <property type="entry name" value="Znf_RING/FYVE/PHD"/>
</dbReference>
<dbReference type="OrthoDB" id="436852at2759"/>
<name>A0A7D9IFN2_PARCT</name>
<gene>
    <name evidence="2" type="ORF">PACLA_8A037584</name>
</gene>
<feature type="region of interest" description="Disordered" evidence="1">
    <location>
        <begin position="162"/>
        <end position="183"/>
    </location>
</feature>
<dbReference type="SUPFAM" id="SSF57903">
    <property type="entry name" value="FYVE/PHD zinc finger"/>
    <property type="match status" value="1"/>
</dbReference>
<accession>A0A7D9IFN2</accession>
<dbReference type="Gene3D" id="3.30.40.10">
    <property type="entry name" value="Zinc/RING finger domain, C3HC4 (zinc finger)"/>
    <property type="match status" value="1"/>
</dbReference>
<dbReference type="CDD" id="cd15517">
    <property type="entry name" value="PHD_TCF19_like"/>
    <property type="match status" value="1"/>
</dbReference>
<proteinExistence type="predicted"/>
<sequence length="221" mass="24607">MPIEIAQEDFQKQEVGLLATVMEKIDAKVQEWVDSIESPSTCERNDRHNSIGQALTPNTKNLFTSLTPQRKELFVKGYEAGCSSSIITTESDTNQSITPASVITCNAPIPLSSRGTKGNGGDSLNTMQHEAHGNPAKKRLFPNETIGAMARSTYQYSVQAKKQTCKRKGKEPKAREGKETKKTKGKNVGVQLCDLCRICRKEHSQSGLWVQCDRCDLWYHM</sequence>
<dbReference type="Proteomes" id="UP001152795">
    <property type="component" value="Unassembled WGS sequence"/>
</dbReference>
<evidence type="ECO:0000313" key="3">
    <source>
        <dbReference type="Proteomes" id="UP001152795"/>
    </source>
</evidence>
<comment type="caution">
    <text evidence="2">The sequence shown here is derived from an EMBL/GenBank/DDBJ whole genome shotgun (WGS) entry which is preliminary data.</text>
</comment>
<dbReference type="AlphaFoldDB" id="A0A7D9IFN2"/>
<organism evidence="2 3">
    <name type="scientific">Paramuricea clavata</name>
    <name type="common">Red gorgonian</name>
    <name type="synonym">Violescent sea-whip</name>
    <dbReference type="NCBI Taxonomy" id="317549"/>
    <lineage>
        <taxon>Eukaryota</taxon>
        <taxon>Metazoa</taxon>
        <taxon>Cnidaria</taxon>
        <taxon>Anthozoa</taxon>
        <taxon>Octocorallia</taxon>
        <taxon>Malacalcyonacea</taxon>
        <taxon>Plexauridae</taxon>
        <taxon>Paramuricea</taxon>
    </lineage>
</organism>
<dbReference type="InterPro" id="IPR011011">
    <property type="entry name" value="Znf_FYVE_PHD"/>
</dbReference>